<reference evidence="1" key="1">
    <citation type="journal article" date="2011" name="Genome Biol.">
        <title>The draft genome of the carcinogenic human liver fluke Clonorchis sinensis.</title>
        <authorList>
            <person name="Wang X."/>
            <person name="Chen W."/>
            <person name="Huang Y."/>
            <person name="Sun J."/>
            <person name="Men J."/>
            <person name="Liu H."/>
            <person name="Luo F."/>
            <person name="Guo L."/>
            <person name="Lv X."/>
            <person name="Deng C."/>
            <person name="Zhou C."/>
            <person name="Fan Y."/>
            <person name="Li X."/>
            <person name="Huang L."/>
            <person name="Hu Y."/>
            <person name="Liang C."/>
            <person name="Hu X."/>
            <person name="Xu J."/>
            <person name="Yu X."/>
        </authorList>
    </citation>
    <scope>NUCLEOTIDE SEQUENCE [LARGE SCALE GENOMIC DNA]</scope>
    <source>
        <strain evidence="1">Henan</strain>
    </source>
</reference>
<evidence type="ECO:0000313" key="2">
    <source>
        <dbReference type="Proteomes" id="UP000008909"/>
    </source>
</evidence>
<reference key="2">
    <citation type="submission" date="2011-10" db="EMBL/GenBank/DDBJ databases">
        <title>The genome and transcriptome sequence of Clonorchis sinensis provide insights into the carcinogenic liver fluke.</title>
        <authorList>
            <person name="Wang X."/>
            <person name="Huang Y."/>
            <person name="Chen W."/>
            <person name="Liu H."/>
            <person name="Guo L."/>
            <person name="Chen Y."/>
            <person name="Luo F."/>
            <person name="Zhou W."/>
            <person name="Sun J."/>
            <person name="Mao Q."/>
            <person name="Liang P."/>
            <person name="Zhou C."/>
            <person name="Tian Y."/>
            <person name="Men J."/>
            <person name="Lv X."/>
            <person name="Huang L."/>
            <person name="Zhou J."/>
            <person name="Hu Y."/>
            <person name="Li R."/>
            <person name="Zhang F."/>
            <person name="Lei H."/>
            <person name="Li X."/>
            <person name="Hu X."/>
            <person name="Liang C."/>
            <person name="Xu J."/>
            <person name="Wu Z."/>
            <person name="Yu X."/>
        </authorList>
    </citation>
    <scope>NUCLEOTIDE SEQUENCE</scope>
    <source>
        <strain>Henan</strain>
    </source>
</reference>
<proteinExistence type="predicted"/>
<dbReference type="EMBL" id="DF143901">
    <property type="protein sequence ID" value="GAA54550.1"/>
    <property type="molecule type" value="Genomic_DNA"/>
</dbReference>
<dbReference type="Proteomes" id="UP000008909">
    <property type="component" value="Unassembled WGS sequence"/>
</dbReference>
<gene>
    <name evidence="1" type="ORF">CLF_103832</name>
</gene>
<evidence type="ECO:0000313" key="1">
    <source>
        <dbReference type="EMBL" id="GAA54550.1"/>
    </source>
</evidence>
<feature type="non-terminal residue" evidence="1">
    <location>
        <position position="1"/>
    </location>
</feature>
<accession>G7YNL9</accession>
<organism evidence="1 2">
    <name type="scientific">Clonorchis sinensis</name>
    <name type="common">Chinese liver fluke</name>
    <dbReference type="NCBI Taxonomy" id="79923"/>
    <lineage>
        <taxon>Eukaryota</taxon>
        <taxon>Metazoa</taxon>
        <taxon>Spiralia</taxon>
        <taxon>Lophotrochozoa</taxon>
        <taxon>Platyhelminthes</taxon>
        <taxon>Trematoda</taxon>
        <taxon>Digenea</taxon>
        <taxon>Opisthorchiida</taxon>
        <taxon>Opisthorchiata</taxon>
        <taxon>Opisthorchiidae</taxon>
        <taxon>Clonorchis</taxon>
    </lineage>
</organism>
<name>G7YNL9_CLOSI</name>
<sequence length="237" mass="27118">DIGCTKNKIRTGLFDYSRIRITCMMELMDTAKNPFIETNPSRGMTGGKKRPCDNVWKSKKRTHISSFLPSISSEVHKSVPGSVYLQVDVYVNVEIINFSLIDVHTQLCKFKWKPDVDKHKTHHSTASLSRVLQYSDIDLPFIDECWQKDAAHLFCALHVLSLLIQYCHRGRDVMIDMTKDNQQAAFIQNNNIVTIVRIIKKLDLCGNWFKYLKINEVANNLSSPLLNAGYDPPSKSE</sequence>
<dbReference type="AlphaFoldDB" id="G7YNL9"/>
<keyword evidence="2" id="KW-1185">Reference proteome</keyword>
<protein>
    <submittedName>
        <fullName evidence="1">Uncharacterized protein</fullName>
    </submittedName>
</protein>